<dbReference type="OrthoDB" id="9903990at2"/>
<dbReference type="AlphaFoldDB" id="A0A1G8R3Q3"/>
<protein>
    <submittedName>
        <fullName evidence="2">Uncharacterized protein</fullName>
    </submittedName>
</protein>
<dbReference type="EMBL" id="FNEV01000002">
    <property type="protein sequence ID" value="SDJ11601.1"/>
    <property type="molecule type" value="Genomic_DNA"/>
</dbReference>
<feature type="transmembrane region" description="Helical" evidence="1">
    <location>
        <begin position="36"/>
        <end position="57"/>
    </location>
</feature>
<keyword evidence="1" id="KW-0812">Transmembrane</keyword>
<evidence type="ECO:0000313" key="3">
    <source>
        <dbReference type="Proteomes" id="UP000199225"/>
    </source>
</evidence>
<dbReference type="STRING" id="86666.SAMN04490247_0803"/>
<keyword evidence="3" id="KW-1185">Reference proteome</keyword>
<organism evidence="2 3">
    <name type="scientific">Salimicrobium halophilum</name>
    <dbReference type="NCBI Taxonomy" id="86666"/>
    <lineage>
        <taxon>Bacteria</taxon>
        <taxon>Bacillati</taxon>
        <taxon>Bacillota</taxon>
        <taxon>Bacilli</taxon>
        <taxon>Bacillales</taxon>
        <taxon>Bacillaceae</taxon>
        <taxon>Salimicrobium</taxon>
    </lineage>
</organism>
<proteinExistence type="predicted"/>
<feature type="transmembrane region" description="Helical" evidence="1">
    <location>
        <begin position="6"/>
        <end position="24"/>
    </location>
</feature>
<dbReference type="Proteomes" id="UP000199225">
    <property type="component" value="Unassembled WGS sequence"/>
</dbReference>
<gene>
    <name evidence="2" type="ORF">SAMN04490247_0803</name>
</gene>
<keyword evidence="1" id="KW-1133">Transmembrane helix</keyword>
<reference evidence="3" key="1">
    <citation type="submission" date="2016-10" db="EMBL/GenBank/DDBJ databases">
        <authorList>
            <person name="Varghese N."/>
            <person name="Submissions S."/>
        </authorList>
    </citation>
    <scope>NUCLEOTIDE SEQUENCE [LARGE SCALE GENOMIC DNA]</scope>
    <source>
        <strain evidence="3">DSM 4771</strain>
    </source>
</reference>
<evidence type="ECO:0000256" key="1">
    <source>
        <dbReference type="SAM" id="Phobius"/>
    </source>
</evidence>
<accession>A0A1G8R3Q3</accession>
<evidence type="ECO:0000313" key="2">
    <source>
        <dbReference type="EMBL" id="SDJ11601.1"/>
    </source>
</evidence>
<name>A0A1G8R3Q3_9BACI</name>
<keyword evidence="1" id="KW-0472">Membrane</keyword>
<sequence length="60" mass="6837">MSDKKFFTITGAIAYLSWPVYFLIDRSHDYKGDEIVEAMTFATAAVVVYALVLFLHFKKG</sequence>
<dbReference type="RefSeq" id="WP_093192324.1">
    <property type="nucleotide sequence ID" value="NZ_FNEV01000002.1"/>
</dbReference>